<dbReference type="InterPro" id="IPR008136">
    <property type="entry name" value="CinA_C"/>
</dbReference>
<feature type="domain" description="CinA C-terminal" evidence="1">
    <location>
        <begin position="8"/>
        <end position="161"/>
    </location>
</feature>
<dbReference type="EMBL" id="QFPN01000013">
    <property type="protein sequence ID" value="PZQ10880.1"/>
    <property type="molecule type" value="Genomic_DNA"/>
</dbReference>
<dbReference type="Proteomes" id="UP000249577">
    <property type="component" value="Unassembled WGS sequence"/>
</dbReference>
<evidence type="ECO:0000313" key="2">
    <source>
        <dbReference type="EMBL" id="PZQ10880.1"/>
    </source>
</evidence>
<dbReference type="NCBIfam" id="TIGR00199">
    <property type="entry name" value="PncC_domain"/>
    <property type="match status" value="1"/>
</dbReference>
<organism evidence="2 3">
    <name type="scientific">Ancylobacter novellus</name>
    <name type="common">Thiobacillus novellus</name>
    <dbReference type="NCBI Taxonomy" id="921"/>
    <lineage>
        <taxon>Bacteria</taxon>
        <taxon>Pseudomonadati</taxon>
        <taxon>Pseudomonadota</taxon>
        <taxon>Alphaproteobacteria</taxon>
        <taxon>Hyphomicrobiales</taxon>
        <taxon>Xanthobacteraceae</taxon>
        <taxon>Ancylobacter</taxon>
    </lineage>
</organism>
<evidence type="ECO:0000313" key="3">
    <source>
        <dbReference type="Proteomes" id="UP000249577"/>
    </source>
</evidence>
<evidence type="ECO:0000259" key="1">
    <source>
        <dbReference type="Pfam" id="PF02464"/>
    </source>
</evidence>
<dbReference type="SUPFAM" id="SSF142433">
    <property type="entry name" value="CinA-like"/>
    <property type="match status" value="1"/>
</dbReference>
<comment type="caution">
    <text evidence="2">The sequence shown here is derived from an EMBL/GenBank/DDBJ whole genome shotgun (WGS) entry which is preliminary data.</text>
</comment>
<sequence>MTTTVYEKAEKVLRLARGAGLTIVTAESCTGGLVAGALTEVPGSSEAVDRGFVTYSNAAKTELLGVPAEMIGRHGAVSEEVARAMAEGALAVAKAGAAVAVTGVAGPGGGSPEKPVGLVWFAAARRGGPTILREKRFGDLGRAEIRRRSVLVALEMLAEVMGEAATA</sequence>
<name>A0A2W5MBV4_ANCNO</name>
<gene>
    <name evidence="2" type="ORF">DI565_19000</name>
</gene>
<proteinExistence type="predicted"/>
<reference evidence="2 3" key="1">
    <citation type="submission" date="2017-08" db="EMBL/GenBank/DDBJ databases">
        <title>Infants hospitalized years apart are colonized by the same room-sourced microbial strains.</title>
        <authorList>
            <person name="Brooks B."/>
            <person name="Olm M.R."/>
            <person name="Firek B.A."/>
            <person name="Baker R."/>
            <person name="Thomas B.C."/>
            <person name="Morowitz M.J."/>
            <person name="Banfield J.F."/>
        </authorList>
    </citation>
    <scope>NUCLEOTIDE SEQUENCE [LARGE SCALE GENOMIC DNA]</scope>
    <source>
        <strain evidence="2">S2_005_003_R2_43</strain>
    </source>
</reference>
<dbReference type="Pfam" id="PF02464">
    <property type="entry name" value="CinA"/>
    <property type="match status" value="1"/>
</dbReference>
<dbReference type="InterPro" id="IPR036653">
    <property type="entry name" value="CinA-like_C"/>
</dbReference>
<dbReference type="Gene3D" id="3.90.950.20">
    <property type="entry name" value="CinA-like"/>
    <property type="match status" value="1"/>
</dbReference>
<accession>A0A2W5MBV4</accession>
<dbReference type="AlphaFoldDB" id="A0A2W5MBV4"/>
<protein>
    <submittedName>
        <fullName evidence="2">Damage-inducible protein CinA</fullName>
    </submittedName>
</protein>